<dbReference type="InterPro" id="IPR024079">
    <property type="entry name" value="MetalloPept_cat_dom_sf"/>
</dbReference>
<evidence type="ECO:0000256" key="1">
    <source>
        <dbReference type="PROSITE-ProRule" id="PRU01211"/>
    </source>
</evidence>
<dbReference type="EMBL" id="CAWUFR010001043">
    <property type="protein sequence ID" value="CAK6982545.1"/>
    <property type="molecule type" value="Genomic_DNA"/>
</dbReference>
<name>A0AAV1QG94_SCOSC</name>
<proteinExistence type="predicted"/>
<dbReference type="SMART" id="SM00235">
    <property type="entry name" value="ZnMc"/>
    <property type="match status" value="1"/>
</dbReference>
<feature type="signal peptide" evidence="2">
    <location>
        <begin position="1"/>
        <end position="20"/>
    </location>
</feature>
<dbReference type="GO" id="GO:0008270">
    <property type="term" value="F:zinc ion binding"/>
    <property type="evidence" value="ECO:0007669"/>
    <property type="project" value="UniProtKB-UniRule"/>
</dbReference>
<dbReference type="CDD" id="cd04280">
    <property type="entry name" value="ZnMc_astacin_like"/>
    <property type="match status" value="1"/>
</dbReference>
<dbReference type="Gene3D" id="3.40.390.10">
    <property type="entry name" value="Collagenase (Catalytic Domain)"/>
    <property type="match status" value="1"/>
</dbReference>
<keyword evidence="2" id="KW-0732">Signal</keyword>
<dbReference type="InterPro" id="IPR001506">
    <property type="entry name" value="Peptidase_M12A"/>
</dbReference>
<dbReference type="PROSITE" id="PS51864">
    <property type="entry name" value="ASTACIN"/>
    <property type="match status" value="1"/>
</dbReference>
<dbReference type="Pfam" id="PF01400">
    <property type="entry name" value="Astacin"/>
    <property type="match status" value="1"/>
</dbReference>
<keyword evidence="5" id="KW-1185">Reference proteome</keyword>
<dbReference type="PANTHER" id="PTHR10127">
    <property type="entry name" value="DISCOIDIN, CUB, EGF, LAMININ , AND ZINC METALLOPROTEASE DOMAIN CONTAINING"/>
    <property type="match status" value="1"/>
</dbReference>
<keyword evidence="1 2" id="KW-0482">Metalloprotease</keyword>
<keyword evidence="1 2" id="KW-0479">Metal-binding</keyword>
<reference evidence="4 5" key="1">
    <citation type="submission" date="2024-01" db="EMBL/GenBank/DDBJ databases">
        <authorList>
            <person name="Alioto T."/>
            <person name="Alioto T."/>
            <person name="Gomez Garrido J."/>
        </authorList>
    </citation>
    <scope>NUCLEOTIDE SEQUENCE [LARGE SCALE GENOMIC DNA]</scope>
</reference>
<evidence type="ECO:0000313" key="5">
    <source>
        <dbReference type="Proteomes" id="UP001314229"/>
    </source>
</evidence>
<dbReference type="AlphaFoldDB" id="A0AAV1QG94"/>
<comment type="caution">
    <text evidence="4">The sequence shown here is derived from an EMBL/GenBank/DDBJ whole genome shotgun (WGS) entry which is preliminary data.</text>
</comment>
<feature type="binding site" evidence="1">
    <location>
        <position position="209"/>
    </location>
    <ligand>
        <name>Zn(2+)</name>
        <dbReference type="ChEBI" id="CHEBI:29105"/>
        <note>catalytic</note>
    </ligand>
</feature>
<comment type="caution">
    <text evidence="1">Lacks conserved residue(s) required for the propagation of feature annotation.</text>
</comment>
<dbReference type="EC" id="3.4.24.-" evidence="2"/>
<feature type="active site" evidence="1">
    <location>
        <position position="200"/>
    </location>
</feature>
<organism evidence="4 5">
    <name type="scientific">Scomber scombrus</name>
    <name type="common">Atlantic mackerel</name>
    <name type="synonym">Scomber vernalis</name>
    <dbReference type="NCBI Taxonomy" id="13677"/>
    <lineage>
        <taxon>Eukaryota</taxon>
        <taxon>Metazoa</taxon>
        <taxon>Chordata</taxon>
        <taxon>Craniata</taxon>
        <taxon>Vertebrata</taxon>
        <taxon>Euteleostomi</taxon>
        <taxon>Actinopterygii</taxon>
        <taxon>Neopterygii</taxon>
        <taxon>Teleostei</taxon>
        <taxon>Neoteleostei</taxon>
        <taxon>Acanthomorphata</taxon>
        <taxon>Pelagiaria</taxon>
        <taxon>Scombriformes</taxon>
        <taxon>Scombridae</taxon>
        <taxon>Scomber</taxon>
    </lineage>
</organism>
<gene>
    <name evidence="4" type="ORF">FSCOSCO3_A016148</name>
</gene>
<dbReference type="InterPro" id="IPR034035">
    <property type="entry name" value="Astacin-like_dom"/>
</dbReference>
<protein>
    <recommendedName>
        <fullName evidence="2">Metalloendopeptidase</fullName>
        <ecNumber evidence="2">3.4.24.-</ecNumber>
    </recommendedName>
</protein>
<feature type="domain" description="Peptidase M12A" evidence="3">
    <location>
        <begin position="114"/>
        <end position="298"/>
    </location>
</feature>
<keyword evidence="1 2" id="KW-0862">Zinc</keyword>
<comment type="cofactor">
    <cofactor evidence="1 2">
        <name>Zn(2+)</name>
        <dbReference type="ChEBI" id="CHEBI:29105"/>
    </cofactor>
    <text evidence="1 2">Binds 1 zinc ion per subunit.</text>
</comment>
<evidence type="ECO:0000259" key="3">
    <source>
        <dbReference type="PROSITE" id="PS51864"/>
    </source>
</evidence>
<dbReference type="Proteomes" id="UP001314229">
    <property type="component" value="Unassembled WGS sequence"/>
</dbReference>
<sequence length="303" mass="33758">MLLLLLFFFFFCCCVSTVGGVPIEAAHNKTTTIITTTAATVGNVTVTSGADLKQPNMKNDVKGVSLHISQNGTKAASGSVISVKGEQDDSETLEELNHDIIVQEGDMIMPEDRNAVQSLWANAVVPFTISDDLADRASNIFAAFKMISDVTCIRFQRHTTEVNYLKFLNGKGCASFVGCRGGAQSLYYGRTCSVGNLCHEIIHSLGLHHEHTRQDRDQYITVHWDSIKQASKKNFKKKPGDTLNLPYDVDSIMHYGQFFFSKDGGPTLLAKQGGEQMGQRNYLSPLDVQRLNRLYHCDERRRW</sequence>
<dbReference type="GO" id="GO:0006508">
    <property type="term" value="P:proteolysis"/>
    <property type="evidence" value="ECO:0007669"/>
    <property type="project" value="UniProtKB-KW"/>
</dbReference>
<evidence type="ECO:0000313" key="4">
    <source>
        <dbReference type="EMBL" id="CAK6982545.1"/>
    </source>
</evidence>
<accession>A0AAV1QG94</accession>
<evidence type="ECO:0000256" key="2">
    <source>
        <dbReference type="RuleBase" id="RU361183"/>
    </source>
</evidence>
<keyword evidence="1 2" id="KW-0378">Hydrolase</keyword>
<feature type="chain" id="PRO_5043096209" description="Metalloendopeptidase" evidence="2">
    <location>
        <begin position="21"/>
        <end position="303"/>
    </location>
</feature>
<feature type="binding site" evidence="1">
    <location>
        <position position="203"/>
    </location>
    <ligand>
        <name>Zn(2+)</name>
        <dbReference type="ChEBI" id="CHEBI:29105"/>
        <note>catalytic</note>
    </ligand>
</feature>
<dbReference type="SUPFAM" id="SSF55486">
    <property type="entry name" value="Metalloproteases ('zincins'), catalytic domain"/>
    <property type="match status" value="1"/>
</dbReference>
<keyword evidence="1 2" id="KW-0645">Protease</keyword>
<dbReference type="PANTHER" id="PTHR10127:SF870">
    <property type="entry name" value="METALLOENDOPEPTIDASE"/>
    <property type="match status" value="1"/>
</dbReference>
<feature type="binding site" evidence="1">
    <location>
        <position position="199"/>
    </location>
    <ligand>
        <name>Zn(2+)</name>
        <dbReference type="ChEBI" id="CHEBI:29105"/>
        <note>catalytic</note>
    </ligand>
</feature>
<dbReference type="GO" id="GO:0004222">
    <property type="term" value="F:metalloendopeptidase activity"/>
    <property type="evidence" value="ECO:0007669"/>
    <property type="project" value="UniProtKB-UniRule"/>
</dbReference>
<dbReference type="PRINTS" id="PR00480">
    <property type="entry name" value="ASTACIN"/>
</dbReference>
<dbReference type="InterPro" id="IPR006026">
    <property type="entry name" value="Peptidase_Metallo"/>
</dbReference>